<comment type="caution">
    <text evidence="2">The sequence shown here is derived from an EMBL/GenBank/DDBJ whole genome shotgun (WGS) entry which is preliminary data.</text>
</comment>
<keyword evidence="1" id="KW-0812">Transmembrane</keyword>
<dbReference type="RefSeq" id="WP_032527042.1">
    <property type="nucleotide sequence ID" value="NZ_CP138951.1"/>
</dbReference>
<dbReference type="AlphaFoldDB" id="A0A0A2A4F9"/>
<protein>
    <submittedName>
        <fullName evidence="2">Uncharacterized protein</fullName>
    </submittedName>
</protein>
<dbReference type="Proteomes" id="UP000030445">
    <property type="component" value="Unassembled WGS sequence"/>
</dbReference>
<accession>A0A0A2A4F9</accession>
<dbReference type="EMBL" id="JNAM01000011">
    <property type="protein sequence ID" value="KGF96767.1"/>
    <property type="molecule type" value="Genomic_DNA"/>
</dbReference>
<evidence type="ECO:0000256" key="1">
    <source>
        <dbReference type="SAM" id="Phobius"/>
    </source>
</evidence>
<evidence type="ECO:0000313" key="3">
    <source>
        <dbReference type="Proteomes" id="UP000030445"/>
    </source>
</evidence>
<proteinExistence type="predicted"/>
<reference evidence="3" key="1">
    <citation type="journal article" date="2014" name="Sci. Data">
        <title>Genomes of diverse isolates of the marine cyanobacterium Prochlorococcus.</title>
        <authorList>
            <person name="Biller S."/>
            <person name="Berube P."/>
            <person name="Thompson J."/>
            <person name="Kelly L."/>
            <person name="Roggensack S."/>
            <person name="Awad L."/>
            <person name="Roache-Johnson K."/>
            <person name="Ding H."/>
            <person name="Giovannoni S.J."/>
            <person name="Moore L.R."/>
            <person name="Chisholm S.W."/>
        </authorList>
    </citation>
    <scope>NUCLEOTIDE SEQUENCE [LARGE SCALE GENOMIC DNA]</scope>
    <source>
        <strain evidence="3">MIT 9302</strain>
    </source>
</reference>
<feature type="transmembrane region" description="Helical" evidence="1">
    <location>
        <begin position="18"/>
        <end position="38"/>
    </location>
</feature>
<keyword evidence="1" id="KW-1133">Transmembrane helix</keyword>
<dbReference type="STRING" id="74545.EU96_1403"/>
<sequence>MSNSNFDKNGVDKSGTHWLQYAAFVLTAFAIYFGWAFFNDANFHYFAVKIFKFWNCNGYNPLSYCVMRWKVGFYP</sequence>
<dbReference type="OrthoDB" id="541229at2"/>
<name>A0A0A2A4F9_PROMR</name>
<organism evidence="2 3">
    <name type="scientific">Prochlorococcus marinus str. MIT 9302</name>
    <dbReference type="NCBI Taxonomy" id="74545"/>
    <lineage>
        <taxon>Bacteria</taxon>
        <taxon>Bacillati</taxon>
        <taxon>Cyanobacteriota</taxon>
        <taxon>Cyanophyceae</taxon>
        <taxon>Synechococcales</taxon>
        <taxon>Prochlorococcaceae</taxon>
        <taxon>Prochlorococcus</taxon>
    </lineage>
</organism>
<keyword evidence="1" id="KW-0472">Membrane</keyword>
<gene>
    <name evidence="2" type="ORF">EU96_1403</name>
</gene>
<evidence type="ECO:0000313" key="2">
    <source>
        <dbReference type="EMBL" id="KGF96767.1"/>
    </source>
</evidence>